<dbReference type="InterPro" id="IPR034023">
    <property type="entry name" value="TNFRSF6B_N"/>
</dbReference>
<comment type="subcellular location">
    <subcellularLocation>
        <location evidence="1">Secreted</location>
    </subcellularLocation>
</comment>
<keyword evidence="2" id="KW-0964">Secreted</keyword>
<evidence type="ECO:0000256" key="5">
    <source>
        <dbReference type="ARBA" id="ARBA00022737"/>
    </source>
</evidence>
<keyword evidence="6 8" id="KW-1015">Disulfide bond</keyword>
<keyword evidence="4" id="KW-0732">Signal</keyword>
<dbReference type="Proteomes" id="UP001652641">
    <property type="component" value="Chromosome 14"/>
</dbReference>
<gene>
    <name evidence="12" type="primary">TNFRSF6B</name>
</gene>
<dbReference type="PROSITE" id="PS50050">
    <property type="entry name" value="TNFR_NGFR_2"/>
    <property type="match status" value="1"/>
</dbReference>
<evidence type="ECO:0000256" key="4">
    <source>
        <dbReference type="ARBA" id="ARBA00022729"/>
    </source>
</evidence>
<dbReference type="PANTHER" id="PTHR23097:SF116">
    <property type="entry name" value="TUMOR NECROSIS FACTOR RECEPTOR SUPERFAMILY MEMBER 6B"/>
    <property type="match status" value="1"/>
</dbReference>
<keyword evidence="5" id="KW-0677">Repeat</keyword>
<feature type="disulfide bond" evidence="8">
    <location>
        <begin position="220"/>
        <end position="238"/>
    </location>
</feature>
<evidence type="ECO:0000313" key="11">
    <source>
        <dbReference type="Proteomes" id="UP001652641"/>
    </source>
</evidence>
<sequence>MHTRPAGLSLRPQGRPGRDGDSPTSTRPPRLPGLVVGVLTPGALASTPRQPGARRGRGASWRGRGRGDAADNSPVGPGVVSPALGAWPGHPIKATGAAHVGAGSPGRGCQGSWARYVSWCPRRWLVTAMCAWERRVLPWALPVLLLALAAPWAAGTGALTYPWRDVETREWLVCSQCPPGTFVQQPCRRDSPTTCSACPPRHYTQFWNYLERCRYCNVICGEREEEARPCEPTHNRACRCRPGFFAHGGFCLEHEPCPPGSGVAVPGTPSQNTQCQPCGPGTFSARSSSSERCQPHRNCSALGLALNVPGSPSHDALCTSCMGFPLSTAEPGAPGAEECERALIDFVAFQDLSFKKFLRLWHALAGPEAPGPVPPREGRAELQLRLQRQLLELREARAGALVGRLLRALREARLPGLERSVRARFWAH</sequence>
<dbReference type="InterPro" id="IPR052459">
    <property type="entry name" value="TNFRSF_decoy_receptor"/>
</dbReference>
<evidence type="ECO:0000256" key="1">
    <source>
        <dbReference type="ARBA" id="ARBA00004613"/>
    </source>
</evidence>
<dbReference type="Pfam" id="PF00020">
    <property type="entry name" value="TNFR_c6"/>
    <property type="match status" value="3"/>
</dbReference>
<name>A0ABM4YMF5_VULVU</name>
<dbReference type="RefSeq" id="XP_072591452.1">
    <property type="nucleotide sequence ID" value="XM_072735351.1"/>
</dbReference>
<dbReference type="Gene3D" id="2.10.50.10">
    <property type="entry name" value="Tumor Necrosis Factor Receptor, subunit A, domain 2"/>
    <property type="match status" value="2"/>
</dbReference>
<evidence type="ECO:0000256" key="3">
    <source>
        <dbReference type="ARBA" id="ARBA00022703"/>
    </source>
</evidence>
<comment type="caution">
    <text evidence="8">Lacks conserved residue(s) required for the propagation of feature annotation.</text>
</comment>
<evidence type="ECO:0000256" key="7">
    <source>
        <dbReference type="ARBA" id="ARBA00023180"/>
    </source>
</evidence>
<proteinExistence type="predicted"/>
<feature type="domain" description="TNFR-Cys" evidence="10">
    <location>
        <begin position="197"/>
        <end position="238"/>
    </location>
</feature>
<evidence type="ECO:0000256" key="8">
    <source>
        <dbReference type="PROSITE-ProRule" id="PRU00206"/>
    </source>
</evidence>
<keyword evidence="3" id="KW-0053">Apoptosis</keyword>
<evidence type="ECO:0000313" key="12">
    <source>
        <dbReference type="RefSeq" id="XP_072591452.1"/>
    </source>
</evidence>
<organism evidence="11 12">
    <name type="scientific">Vulpes vulpes</name>
    <name type="common">Red fox</name>
    <dbReference type="NCBI Taxonomy" id="9627"/>
    <lineage>
        <taxon>Eukaryota</taxon>
        <taxon>Metazoa</taxon>
        <taxon>Chordata</taxon>
        <taxon>Craniata</taxon>
        <taxon>Vertebrata</taxon>
        <taxon>Euteleostomi</taxon>
        <taxon>Mammalia</taxon>
        <taxon>Eutheria</taxon>
        <taxon>Laurasiatheria</taxon>
        <taxon>Carnivora</taxon>
        <taxon>Caniformia</taxon>
        <taxon>Canidae</taxon>
        <taxon>Vulpes</taxon>
    </lineage>
</organism>
<keyword evidence="12" id="KW-0675">Receptor</keyword>
<evidence type="ECO:0000256" key="6">
    <source>
        <dbReference type="ARBA" id="ARBA00023157"/>
    </source>
</evidence>
<feature type="region of interest" description="Disordered" evidence="9">
    <location>
        <begin position="1"/>
        <end position="78"/>
    </location>
</feature>
<dbReference type="InterPro" id="IPR001368">
    <property type="entry name" value="TNFR/NGFR_Cys_rich_reg"/>
</dbReference>
<dbReference type="PANTHER" id="PTHR23097">
    <property type="entry name" value="TUMOR NECROSIS FACTOR RECEPTOR SUPERFAMILY MEMBER"/>
    <property type="match status" value="1"/>
</dbReference>
<feature type="disulfide bond" evidence="8">
    <location>
        <begin position="198"/>
        <end position="213"/>
    </location>
</feature>
<keyword evidence="7" id="KW-0325">Glycoprotein</keyword>
<evidence type="ECO:0000256" key="2">
    <source>
        <dbReference type="ARBA" id="ARBA00022525"/>
    </source>
</evidence>
<reference evidence="12" key="1">
    <citation type="submission" date="2025-08" db="UniProtKB">
        <authorList>
            <consortium name="RefSeq"/>
        </authorList>
    </citation>
    <scope>IDENTIFICATION</scope>
    <source>
        <tissue evidence="12">Cell line</tissue>
    </source>
</reference>
<feature type="repeat" description="TNFR-Cys" evidence="8">
    <location>
        <begin position="197"/>
        <end position="238"/>
    </location>
</feature>
<evidence type="ECO:0000256" key="9">
    <source>
        <dbReference type="SAM" id="MobiDB-lite"/>
    </source>
</evidence>
<dbReference type="CDD" id="cd10575">
    <property type="entry name" value="TNFRSF6B"/>
    <property type="match status" value="1"/>
</dbReference>
<dbReference type="SMART" id="SM00208">
    <property type="entry name" value="TNFR"/>
    <property type="match status" value="4"/>
</dbReference>
<dbReference type="GeneID" id="112932188"/>
<dbReference type="SUPFAM" id="SSF57586">
    <property type="entry name" value="TNF receptor-like"/>
    <property type="match status" value="2"/>
</dbReference>
<accession>A0ABM4YMF5</accession>
<evidence type="ECO:0000259" key="10">
    <source>
        <dbReference type="PROSITE" id="PS50050"/>
    </source>
</evidence>
<protein>
    <submittedName>
        <fullName evidence="12">Tumor necrosis factor receptor superfamily member 6B</fullName>
    </submittedName>
</protein>
<keyword evidence="11" id="KW-1185">Reference proteome</keyword>